<name>A0A3R8YNI9_9BURK</name>
<dbReference type="RefSeq" id="WP_125243388.1">
    <property type="nucleotide sequence ID" value="NZ_RSED01000007.1"/>
</dbReference>
<gene>
    <name evidence="3" type="ORF">EIP75_10830</name>
</gene>
<dbReference type="CDD" id="cd03789">
    <property type="entry name" value="GT9_LPS_heptosyltransferase"/>
    <property type="match status" value="1"/>
</dbReference>
<dbReference type="PANTHER" id="PTHR30160">
    <property type="entry name" value="TETRAACYLDISACCHARIDE 4'-KINASE-RELATED"/>
    <property type="match status" value="1"/>
</dbReference>
<evidence type="ECO:0000313" key="4">
    <source>
        <dbReference type="Proteomes" id="UP000269265"/>
    </source>
</evidence>
<dbReference type="PANTHER" id="PTHR30160:SF21">
    <property type="entry name" value="LIPOPOLYSACCHARIDE CORE HEPTOSYLTRANSFERASE OPSX"/>
    <property type="match status" value="1"/>
</dbReference>
<dbReference type="InterPro" id="IPR051199">
    <property type="entry name" value="LPS_LOS_Heptosyltrfase"/>
</dbReference>
<dbReference type="InterPro" id="IPR002201">
    <property type="entry name" value="Glyco_trans_9"/>
</dbReference>
<protein>
    <submittedName>
        <fullName evidence="3">Glycosyltransferase family 9 protein</fullName>
    </submittedName>
</protein>
<dbReference type="SUPFAM" id="SSF53756">
    <property type="entry name" value="UDP-Glycosyltransferase/glycogen phosphorylase"/>
    <property type="match status" value="1"/>
</dbReference>
<comment type="caution">
    <text evidence="3">The sequence shown here is derived from an EMBL/GenBank/DDBJ whole genome shotgun (WGS) entry which is preliminary data.</text>
</comment>
<keyword evidence="4" id="KW-1185">Reference proteome</keyword>
<evidence type="ECO:0000256" key="2">
    <source>
        <dbReference type="ARBA" id="ARBA00022679"/>
    </source>
</evidence>
<keyword evidence="1" id="KW-0328">Glycosyltransferase</keyword>
<dbReference type="Pfam" id="PF01075">
    <property type="entry name" value="Glyco_transf_9"/>
    <property type="match status" value="1"/>
</dbReference>
<dbReference type="GO" id="GO:0008713">
    <property type="term" value="F:ADP-heptose-lipopolysaccharide heptosyltransferase activity"/>
    <property type="evidence" value="ECO:0007669"/>
    <property type="project" value="TreeGrafter"/>
</dbReference>
<organism evidence="3 4">
    <name type="scientific">Aquabacterium soli</name>
    <dbReference type="NCBI Taxonomy" id="2493092"/>
    <lineage>
        <taxon>Bacteria</taxon>
        <taxon>Pseudomonadati</taxon>
        <taxon>Pseudomonadota</taxon>
        <taxon>Betaproteobacteria</taxon>
        <taxon>Burkholderiales</taxon>
        <taxon>Aquabacterium</taxon>
    </lineage>
</organism>
<dbReference type="Proteomes" id="UP000269265">
    <property type="component" value="Unassembled WGS sequence"/>
</dbReference>
<evidence type="ECO:0000256" key="1">
    <source>
        <dbReference type="ARBA" id="ARBA00022676"/>
    </source>
</evidence>
<proteinExistence type="predicted"/>
<evidence type="ECO:0000313" key="3">
    <source>
        <dbReference type="EMBL" id="RRS04481.1"/>
    </source>
</evidence>
<sequence length="357" mass="39987">MTSRDPQRILIIRLSALGDVVMASGLIPALRARYPHAALFWLNEGPGVPLLTHNPDLKGIILLPKERWKSLWKARQLRTLWQEVKAFRRQLREHRFDLALDTQGLLKSSLCAWWSGAPRRISIIGREGGHLLVHERIKPPAGQDTRMGSEYRFLASYLGARDEDFKPDLAIGEKPRSRMRQALAEARSRDSATRPMVMLCPFTTRPQKHWFEDRWVDLSRALYEHGWQPVILGGPADKAAAERIAQAHPQTLNMAGALKLDESTAAIAEGQLLIGVDTGLTHMGSALGIPTVALFGSTRPYLSSGQPSTRVMYDGLSCSPCRRNPTCNGRFDCMRQFTVERVLNTALDLIRNTKEGP</sequence>
<dbReference type="GO" id="GO:0009244">
    <property type="term" value="P:lipopolysaccharide core region biosynthetic process"/>
    <property type="evidence" value="ECO:0007669"/>
    <property type="project" value="TreeGrafter"/>
</dbReference>
<dbReference type="AlphaFoldDB" id="A0A3R8YNI9"/>
<keyword evidence="2 3" id="KW-0808">Transferase</keyword>
<dbReference type="EMBL" id="RSED01000007">
    <property type="protein sequence ID" value="RRS04481.1"/>
    <property type="molecule type" value="Genomic_DNA"/>
</dbReference>
<dbReference type="Gene3D" id="3.40.50.2000">
    <property type="entry name" value="Glycogen Phosphorylase B"/>
    <property type="match status" value="2"/>
</dbReference>
<dbReference type="GO" id="GO:0005829">
    <property type="term" value="C:cytosol"/>
    <property type="evidence" value="ECO:0007669"/>
    <property type="project" value="TreeGrafter"/>
</dbReference>
<dbReference type="OrthoDB" id="9767552at2"/>
<accession>A0A3R8YNI9</accession>
<reference evidence="3 4" key="1">
    <citation type="submission" date="2018-12" db="EMBL/GenBank/DDBJ databases">
        <title>The whole draft genome of Aquabacterium sp. SJQ9.</title>
        <authorList>
            <person name="Sun L."/>
            <person name="Gao X."/>
            <person name="Chen W."/>
            <person name="Huang K."/>
        </authorList>
    </citation>
    <scope>NUCLEOTIDE SEQUENCE [LARGE SCALE GENOMIC DNA]</scope>
    <source>
        <strain evidence="3 4">SJQ9</strain>
    </source>
</reference>